<dbReference type="Gramene" id="PSR97889">
    <property type="protein sequence ID" value="PSR97889"/>
    <property type="gene ID" value="CEY00_Acc24540"/>
</dbReference>
<dbReference type="GO" id="GO:0061631">
    <property type="term" value="F:ubiquitin conjugating enzyme activity"/>
    <property type="evidence" value="ECO:0007669"/>
    <property type="project" value="TreeGrafter"/>
</dbReference>
<reference evidence="6" key="2">
    <citation type="journal article" date="2018" name="BMC Genomics">
        <title>A manually annotated Actinidia chinensis var. chinensis (kiwifruit) genome highlights the challenges associated with draft genomes and gene prediction in plants.</title>
        <authorList>
            <person name="Pilkington S.M."/>
            <person name="Crowhurst R."/>
            <person name="Hilario E."/>
            <person name="Nardozza S."/>
            <person name="Fraser L."/>
            <person name="Peng Y."/>
            <person name="Gunaseelan K."/>
            <person name="Simpson R."/>
            <person name="Tahir J."/>
            <person name="Deroles S.C."/>
            <person name="Templeton K."/>
            <person name="Luo Z."/>
            <person name="Davy M."/>
            <person name="Cheng C."/>
            <person name="McNeilage M."/>
            <person name="Scaglione D."/>
            <person name="Liu Y."/>
            <person name="Zhang Q."/>
            <person name="Datson P."/>
            <person name="De Silva N."/>
            <person name="Gardiner S.E."/>
            <person name="Bassett H."/>
            <person name="Chagne D."/>
            <person name="McCallum J."/>
            <person name="Dzierzon H."/>
            <person name="Deng C."/>
            <person name="Wang Y.Y."/>
            <person name="Barron L."/>
            <person name="Manako K."/>
            <person name="Bowen J."/>
            <person name="Foster T.M."/>
            <person name="Erridge Z.A."/>
            <person name="Tiffin H."/>
            <person name="Waite C.N."/>
            <person name="Davies K.M."/>
            <person name="Grierson E.P."/>
            <person name="Laing W.A."/>
            <person name="Kirk R."/>
            <person name="Chen X."/>
            <person name="Wood M."/>
            <person name="Montefiori M."/>
            <person name="Brummell D.A."/>
            <person name="Schwinn K.E."/>
            <person name="Catanach A."/>
            <person name="Fullerton C."/>
            <person name="Li D."/>
            <person name="Meiyalaghan S."/>
            <person name="Nieuwenhuizen N."/>
            <person name="Read N."/>
            <person name="Prakash R."/>
            <person name="Hunter D."/>
            <person name="Zhang H."/>
            <person name="McKenzie M."/>
            <person name="Knabel M."/>
            <person name="Harris A."/>
            <person name="Allan A.C."/>
            <person name="Gleave A."/>
            <person name="Chen A."/>
            <person name="Janssen B.J."/>
            <person name="Plunkett B."/>
            <person name="Ampomah-Dwamena C."/>
            <person name="Voogd C."/>
            <person name="Leif D."/>
            <person name="Lafferty D."/>
            <person name="Souleyre E.J.F."/>
            <person name="Varkonyi-Gasic E."/>
            <person name="Gambi F."/>
            <person name="Hanley J."/>
            <person name="Yao J.L."/>
            <person name="Cheung J."/>
            <person name="David K.M."/>
            <person name="Warren B."/>
            <person name="Marsh K."/>
            <person name="Snowden K.C."/>
            <person name="Lin-Wang K."/>
            <person name="Brian L."/>
            <person name="Martinez-Sanchez M."/>
            <person name="Wang M."/>
            <person name="Ileperuma N."/>
            <person name="Macnee N."/>
            <person name="Campin R."/>
            <person name="McAtee P."/>
            <person name="Drummond R.S.M."/>
            <person name="Espley R.V."/>
            <person name="Ireland H.S."/>
            <person name="Wu R."/>
            <person name="Atkinson R.G."/>
            <person name="Karunairetnam S."/>
            <person name="Bulley S."/>
            <person name="Chunkath S."/>
            <person name="Hanley Z."/>
            <person name="Storey R."/>
            <person name="Thrimawithana A.H."/>
            <person name="Thomson S."/>
            <person name="David C."/>
            <person name="Testolin R."/>
            <person name="Huang H."/>
            <person name="Hellens R.P."/>
            <person name="Schaffer R.J."/>
        </authorList>
    </citation>
    <scope>NUCLEOTIDE SEQUENCE [LARGE SCALE GENOMIC DNA]</scope>
    <source>
        <strain evidence="6">cv. Red5</strain>
    </source>
</reference>
<comment type="caution">
    <text evidence="5">The sequence shown here is derived from an EMBL/GenBank/DDBJ whole genome shotgun (WGS) entry which is preliminary data.</text>
</comment>
<dbReference type="CDD" id="cd23837">
    <property type="entry name" value="UBCc_UBE2O"/>
    <property type="match status" value="1"/>
</dbReference>
<keyword evidence="2" id="KW-0833">Ubl conjugation pathway</keyword>
<protein>
    <submittedName>
        <fullName evidence="5">Ubiquitin-conjugating enzyme E2 23</fullName>
    </submittedName>
</protein>
<accession>A0A2R6PVY0</accession>
<feature type="region of interest" description="Disordered" evidence="3">
    <location>
        <begin position="1"/>
        <end position="20"/>
    </location>
</feature>
<evidence type="ECO:0000256" key="1">
    <source>
        <dbReference type="ARBA" id="ARBA00022679"/>
    </source>
</evidence>
<evidence type="ECO:0000256" key="2">
    <source>
        <dbReference type="ARBA" id="ARBA00022786"/>
    </source>
</evidence>
<dbReference type="PANTHER" id="PTHR46116:SF19">
    <property type="entry name" value="UBIQUITIN-CONJUGATING ENZYME FAMILY PROTEIN"/>
    <property type="match status" value="1"/>
</dbReference>
<feature type="region of interest" description="Disordered" evidence="3">
    <location>
        <begin position="29"/>
        <end position="51"/>
    </location>
</feature>
<dbReference type="EMBL" id="NKQK01000022">
    <property type="protein sequence ID" value="PSR97889.1"/>
    <property type="molecule type" value="Genomic_DNA"/>
</dbReference>
<gene>
    <name evidence="5" type="ORF">CEY00_Acc24540</name>
</gene>
<dbReference type="FunFam" id="3.10.110.10:FF:000133">
    <property type="entry name" value="Putative ubiquitin-conjugating enzyme E2 38"/>
    <property type="match status" value="1"/>
</dbReference>
<evidence type="ECO:0000259" key="4">
    <source>
        <dbReference type="PROSITE" id="PS50127"/>
    </source>
</evidence>
<keyword evidence="1" id="KW-0808">Transferase</keyword>
<dbReference type="SMART" id="SM00212">
    <property type="entry name" value="UBCc"/>
    <property type="match status" value="1"/>
</dbReference>
<reference evidence="5 6" key="1">
    <citation type="submission" date="2017-07" db="EMBL/GenBank/DDBJ databases">
        <title>An improved, manually edited Actinidia chinensis var. chinensis (kiwifruit) genome highlights the challenges associated with draft genomes and gene prediction in plants.</title>
        <authorList>
            <person name="Pilkington S."/>
            <person name="Crowhurst R."/>
            <person name="Hilario E."/>
            <person name="Nardozza S."/>
            <person name="Fraser L."/>
            <person name="Peng Y."/>
            <person name="Gunaseelan K."/>
            <person name="Simpson R."/>
            <person name="Tahir J."/>
            <person name="Deroles S."/>
            <person name="Templeton K."/>
            <person name="Luo Z."/>
            <person name="Davy M."/>
            <person name="Cheng C."/>
            <person name="Mcneilage M."/>
            <person name="Scaglione D."/>
            <person name="Liu Y."/>
            <person name="Zhang Q."/>
            <person name="Datson P."/>
            <person name="De Silva N."/>
            <person name="Gardiner S."/>
            <person name="Bassett H."/>
            <person name="Chagne D."/>
            <person name="Mccallum J."/>
            <person name="Dzierzon H."/>
            <person name="Deng C."/>
            <person name="Wang Y.-Y."/>
            <person name="Barron N."/>
            <person name="Manako K."/>
            <person name="Bowen J."/>
            <person name="Foster T."/>
            <person name="Erridge Z."/>
            <person name="Tiffin H."/>
            <person name="Waite C."/>
            <person name="Davies K."/>
            <person name="Grierson E."/>
            <person name="Laing W."/>
            <person name="Kirk R."/>
            <person name="Chen X."/>
            <person name="Wood M."/>
            <person name="Montefiori M."/>
            <person name="Brummell D."/>
            <person name="Schwinn K."/>
            <person name="Catanach A."/>
            <person name="Fullerton C."/>
            <person name="Li D."/>
            <person name="Meiyalaghan S."/>
            <person name="Nieuwenhuizen N."/>
            <person name="Read N."/>
            <person name="Prakash R."/>
            <person name="Hunter D."/>
            <person name="Zhang H."/>
            <person name="Mckenzie M."/>
            <person name="Knabel M."/>
            <person name="Harris A."/>
            <person name="Allan A."/>
            <person name="Chen A."/>
            <person name="Janssen B."/>
            <person name="Plunkett B."/>
            <person name="Dwamena C."/>
            <person name="Voogd C."/>
            <person name="Leif D."/>
            <person name="Lafferty D."/>
            <person name="Souleyre E."/>
            <person name="Varkonyi-Gasic E."/>
            <person name="Gambi F."/>
            <person name="Hanley J."/>
            <person name="Yao J.-L."/>
            <person name="Cheung J."/>
            <person name="David K."/>
            <person name="Warren B."/>
            <person name="Marsh K."/>
            <person name="Snowden K."/>
            <person name="Lin-Wang K."/>
            <person name="Brian L."/>
            <person name="Martinez-Sanchez M."/>
            <person name="Wang M."/>
            <person name="Ileperuma N."/>
            <person name="Macnee N."/>
            <person name="Campin R."/>
            <person name="Mcatee P."/>
            <person name="Drummond R."/>
            <person name="Espley R."/>
            <person name="Ireland H."/>
            <person name="Wu R."/>
            <person name="Atkinson R."/>
            <person name="Karunairetnam S."/>
            <person name="Bulley S."/>
            <person name="Chunkath S."/>
            <person name="Hanley Z."/>
            <person name="Storey R."/>
            <person name="Thrimawithana A."/>
            <person name="Thomson S."/>
            <person name="David C."/>
            <person name="Testolin R."/>
        </authorList>
    </citation>
    <scope>NUCLEOTIDE SEQUENCE [LARGE SCALE GENOMIC DNA]</scope>
    <source>
        <strain evidence="6">cv. Red5</strain>
        <tissue evidence="5">Young leaf</tissue>
    </source>
</reference>
<dbReference type="PANTHER" id="PTHR46116">
    <property type="entry name" value="(E3-INDEPENDENT) E2 UBIQUITIN-CONJUGATING ENZYME"/>
    <property type="match status" value="1"/>
</dbReference>
<dbReference type="STRING" id="1590841.A0A2R6PVY0"/>
<dbReference type="OMA" id="NTWPGRK"/>
<dbReference type="SUPFAM" id="SSF54495">
    <property type="entry name" value="UBC-like"/>
    <property type="match status" value="1"/>
</dbReference>
<organism evidence="5 6">
    <name type="scientific">Actinidia chinensis var. chinensis</name>
    <name type="common">Chinese soft-hair kiwi</name>
    <dbReference type="NCBI Taxonomy" id="1590841"/>
    <lineage>
        <taxon>Eukaryota</taxon>
        <taxon>Viridiplantae</taxon>
        <taxon>Streptophyta</taxon>
        <taxon>Embryophyta</taxon>
        <taxon>Tracheophyta</taxon>
        <taxon>Spermatophyta</taxon>
        <taxon>Magnoliopsida</taxon>
        <taxon>eudicotyledons</taxon>
        <taxon>Gunneridae</taxon>
        <taxon>Pentapetalae</taxon>
        <taxon>asterids</taxon>
        <taxon>Ericales</taxon>
        <taxon>Actinidiaceae</taxon>
        <taxon>Actinidia</taxon>
    </lineage>
</organism>
<dbReference type="PROSITE" id="PS50127">
    <property type="entry name" value="UBC_2"/>
    <property type="match status" value="1"/>
</dbReference>
<dbReference type="AlphaFoldDB" id="A0A2R6PVY0"/>
<evidence type="ECO:0000256" key="3">
    <source>
        <dbReference type="SAM" id="MobiDB-lite"/>
    </source>
</evidence>
<dbReference type="InterPro" id="IPR000608">
    <property type="entry name" value="UBC"/>
</dbReference>
<evidence type="ECO:0000313" key="5">
    <source>
        <dbReference type="EMBL" id="PSR97889.1"/>
    </source>
</evidence>
<dbReference type="OrthoDB" id="47801at2759"/>
<feature type="domain" description="UBC core" evidence="4">
    <location>
        <begin position="58"/>
        <end position="215"/>
    </location>
</feature>
<sequence length="377" mass="42152">MASPTDPNGEKKEDIKAEQFRQFDVVTDDSDHSYTNWPKPTKGKPANGSDCFASRSSGVHKRIMREWKVLEKNLPDSIFVRAYERRVDLLRAAIVGPAGTPYHDGLFFFDLAFPPDYPTRPPHVHYRSFGLRINPNLYASGYVCLSLLNTWFGKANERWNPAESTVLQVLVSIQGLVLNSDPYFNEPGIGIFPGRVKNSIAYRENAFVLSCKTMVYLLRTPPKNFEAFIDSHFRERSRNILEACNAYVNGRVRVGLYTQSGSVSAPSSIKVSNNFKKTMRSWYPELVASFCRTGPSLGNLVEPLREELKTASSSAVHGGTKKEEKKTGSYKAITAKKKAAETGIRNVIGKLKGILGFNKVGKKKEKANTDRIEVNSS</sequence>
<feature type="compositionally biased region" description="Basic and acidic residues" evidence="3">
    <location>
        <begin position="8"/>
        <end position="20"/>
    </location>
</feature>
<dbReference type="Proteomes" id="UP000241394">
    <property type="component" value="Chromosome LG22"/>
</dbReference>
<dbReference type="Pfam" id="PF00179">
    <property type="entry name" value="UQ_con"/>
    <property type="match status" value="1"/>
</dbReference>
<dbReference type="InParanoid" id="A0A2R6PVY0"/>
<name>A0A2R6PVY0_ACTCC</name>
<keyword evidence="6" id="KW-1185">Reference proteome</keyword>
<proteinExistence type="predicted"/>
<dbReference type="Gene3D" id="3.10.110.10">
    <property type="entry name" value="Ubiquitin Conjugating Enzyme"/>
    <property type="match status" value="1"/>
</dbReference>
<evidence type="ECO:0000313" key="6">
    <source>
        <dbReference type="Proteomes" id="UP000241394"/>
    </source>
</evidence>
<dbReference type="InterPro" id="IPR016135">
    <property type="entry name" value="UBQ-conjugating_enzyme/RWD"/>
</dbReference>